<evidence type="ECO:0008006" key="2">
    <source>
        <dbReference type="Google" id="ProtNLM"/>
    </source>
</evidence>
<accession>A0A0F9W122</accession>
<sequence length="187" mass="20718">MKLKKSAILMSAVLMTGSGYTLAQDNNWSPMLDRGTKEVSLSGRLEFPDFDRLDYDLDGSYGYFLQDGWEVGAQVGASDFGGVDRVDVGVFTEYNFNRDSRWVPYLGAAVGLGSVSFDDGDFDTESDLDDGDGAVFDIETGVKWFVRPYMAISTAINFQLATDDVFATDDSIEDNITTLQIGMRFYF</sequence>
<evidence type="ECO:0000313" key="1">
    <source>
        <dbReference type="EMBL" id="KKO11001.1"/>
    </source>
</evidence>
<name>A0A0F9W122_9ZZZZ</name>
<reference evidence="1" key="1">
    <citation type="journal article" date="2015" name="Nature">
        <title>Complex archaea that bridge the gap between prokaryotes and eukaryotes.</title>
        <authorList>
            <person name="Spang A."/>
            <person name="Saw J.H."/>
            <person name="Jorgensen S.L."/>
            <person name="Zaremba-Niedzwiedzka K."/>
            <person name="Martijn J."/>
            <person name="Lind A.E."/>
            <person name="van Eijk R."/>
            <person name="Schleper C."/>
            <person name="Guy L."/>
            <person name="Ettema T.J."/>
        </authorList>
    </citation>
    <scope>NUCLEOTIDE SEQUENCE</scope>
</reference>
<dbReference type="SUPFAM" id="SSF56925">
    <property type="entry name" value="OMPA-like"/>
    <property type="match status" value="1"/>
</dbReference>
<proteinExistence type="predicted"/>
<dbReference type="Gene3D" id="2.40.160.20">
    <property type="match status" value="1"/>
</dbReference>
<dbReference type="AlphaFoldDB" id="A0A0F9W122"/>
<dbReference type="EMBL" id="LAZR01000004">
    <property type="protein sequence ID" value="KKO11001.1"/>
    <property type="molecule type" value="Genomic_DNA"/>
</dbReference>
<protein>
    <recommendedName>
        <fullName evidence="2">Outer membrane protein beta-barrel domain-containing protein</fullName>
    </recommendedName>
</protein>
<comment type="caution">
    <text evidence="1">The sequence shown here is derived from an EMBL/GenBank/DDBJ whole genome shotgun (WGS) entry which is preliminary data.</text>
</comment>
<organism evidence="1">
    <name type="scientific">marine sediment metagenome</name>
    <dbReference type="NCBI Taxonomy" id="412755"/>
    <lineage>
        <taxon>unclassified sequences</taxon>
        <taxon>metagenomes</taxon>
        <taxon>ecological metagenomes</taxon>
    </lineage>
</organism>
<dbReference type="InterPro" id="IPR011250">
    <property type="entry name" value="OMP/PagP_B-barrel"/>
</dbReference>
<gene>
    <name evidence="1" type="ORF">LCGC14_0024860</name>
</gene>